<feature type="compositionally biased region" description="Low complexity" evidence="5">
    <location>
        <begin position="337"/>
        <end position="350"/>
    </location>
</feature>
<accession>A0A409XK12</accession>
<dbReference type="PANTHER" id="PTHR15549:SF26">
    <property type="entry name" value="AXIAL BUDDING PATTERN PROTEIN 2-RELATED"/>
    <property type="match status" value="1"/>
</dbReference>
<comment type="caution">
    <text evidence="7">The sequence shown here is derived from an EMBL/GenBank/DDBJ whole genome shotgun (WGS) entry which is preliminary data.</text>
</comment>
<proteinExistence type="predicted"/>
<dbReference type="EMBL" id="NHYD01001476">
    <property type="protein sequence ID" value="PPQ91094.1"/>
    <property type="molecule type" value="Genomic_DNA"/>
</dbReference>
<feature type="compositionally biased region" description="Polar residues" evidence="5">
    <location>
        <begin position="205"/>
        <end position="217"/>
    </location>
</feature>
<evidence type="ECO:0000256" key="3">
    <source>
        <dbReference type="ARBA" id="ARBA00022989"/>
    </source>
</evidence>
<feature type="transmembrane region" description="Helical" evidence="6">
    <location>
        <begin position="42"/>
        <end position="64"/>
    </location>
</feature>
<dbReference type="InterPro" id="IPR051694">
    <property type="entry name" value="Immunoregulatory_rcpt-like"/>
</dbReference>
<dbReference type="InParanoid" id="A0A409XK12"/>
<feature type="compositionally biased region" description="Low complexity" evidence="5">
    <location>
        <begin position="218"/>
        <end position="251"/>
    </location>
</feature>
<dbReference type="STRING" id="93625.A0A409XK12"/>
<sequence>MTSNGQTFTTVVAFTTFIQPGSVVSSTPKNLNEKSGTDVGPIVGGAVGGVAGLAILIALLLFLLRRRRTKHEFDGNFDPGHVTAGGRASGLEGGGTLPQIPLNDEDLDDGMGGRLNGGVGGGGIISPYSYNPSGMGGGSMSQVQPLMAGAGAGALAGAGAAAAYQHHNQGQGQGYATSSGGAHTSSSYYPHSGTSEGGHGAVPQTPVSDVNTASSGSYYPNNVNPYAPPVGRGPSPGLSAAPSILSSSDHSSGGGAGYAAAGALGAAGVYNPRSAKEMEAMGMRQQYQNRPHVTNPDDPQSANMQARHSAYLQYGPGGGAQPQTQQPQQHANGMSLGSAAGAGASSSSGADHVVLPDSLRPGAGSPHNANVHGRSTSVSSGAGSAVVVHQDGGRVVMRKGEAVQEEDEEQLREIPPTYDSLVQDRRGEGAGNGNVDAEGRNR</sequence>
<dbReference type="GO" id="GO:0016020">
    <property type="term" value="C:membrane"/>
    <property type="evidence" value="ECO:0007669"/>
    <property type="project" value="UniProtKB-SubCell"/>
</dbReference>
<dbReference type="PANTHER" id="PTHR15549">
    <property type="entry name" value="PAIRED IMMUNOGLOBULIN-LIKE TYPE 2 RECEPTOR"/>
    <property type="match status" value="1"/>
</dbReference>
<dbReference type="Proteomes" id="UP000283269">
    <property type="component" value="Unassembled WGS sequence"/>
</dbReference>
<evidence type="ECO:0000313" key="8">
    <source>
        <dbReference type="Proteomes" id="UP000283269"/>
    </source>
</evidence>
<evidence type="ECO:0000256" key="5">
    <source>
        <dbReference type="SAM" id="MobiDB-lite"/>
    </source>
</evidence>
<comment type="subcellular location">
    <subcellularLocation>
        <location evidence="1">Membrane</location>
        <topology evidence="1">Single-pass membrane protein</topology>
    </subcellularLocation>
</comment>
<feature type="region of interest" description="Disordered" evidence="5">
    <location>
        <begin position="399"/>
        <end position="442"/>
    </location>
</feature>
<keyword evidence="8" id="KW-1185">Reference proteome</keyword>
<feature type="region of interest" description="Disordered" evidence="5">
    <location>
        <begin position="312"/>
        <end position="385"/>
    </location>
</feature>
<organism evidence="7 8">
    <name type="scientific">Psilocybe cyanescens</name>
    <dbReference type="NCBI Taxonomy" id="93625"/>
    <lineage>
        <taxon>Eukaryota</taxon>
        <taxon>Fungi</taxon>
        <taxon>Dikarya</taxon>
        <taxon>Basidiomycota</taxon>
        <taxon>Agaricomycotina</taxon>
        <taxon>Agaricomycetes</taxon>
        <taxon>Agaricomycetidae</taxon>
        <taxon>Agaricales</taxon>
        <taxon>Agaricineae</taxon>
        <taxon>Strophariaceae</taxon>
        <taxon>Psilocybe</taxon>
    </lineage>
</organism>
<feature type="region of interest" description="Disordered" evidence="5">
    <location>
        <begin position="170"/>
        <end position="256"/>
    </location>
</feature>
<dbReference type="AlphaFoldDB" id="A0A409XK12"/>
<evidence type="ECO:0000256" key="2">
    <source>
        <dbReference type="ARBA" id="ARBA00022692"/>
    </source>
</evidence>
<dbReference type="GO" id="GO:0071944">
    <property type="term" value="C:cell periphery"/>
    <property type="evidence" value="ECO:0007669"/>
    <property type="project" value="UniProtKB-ARBA"/>
</dbReference>
<evidence type="ECO:0000313" key="7">
    <source>
        <dbReference type="EMBL" id="PPQ91094.1"/>
    </source>
</evidence>
<keyword evidence="4 6" id="KW-0472">Membrane</keyword>
<name>A0A409XK12_PSICY</name>
<keyword evidence="3 6" id="KW-1133">Transmembrane helix</keyword>
<evidence type="ECO:0000256" key="6">
    <source>
        <dbReference type="SAM" id="Phobius"/>
    </source>
</evidence>
<gene>
    <name evidence="7" type="ORF">CVT25_013132</name>
</gene>
<protein>
    <submittedName>
        <fullName evidence="7">Uncharacterized protein</fullName>
    </submittedName>
</protein>
<reference evidence="7 8" key="1">
    <citation type="journal article" date="2018" name="Evol. Lett.">
        <title>Horizontal gene cluster transfer increased hallucinogenic mushroom diversity.</title>
        <authorList>
            <person name="Reynolds H.T."/>
            <person name="Vijayakumar V."/>
            <person name="Gluck-Thaler E."/>
            <person name="Korotkin H.B."/>
            <person name="Matheny P.B."/>
            <person name="Slot J.C."/>
        </authorList>
    </citation>
    <scope>NUCLEOTIDE SEQUENCE [LARGE SCALE GENOMIC DNA]</scope>
    <source>
        <strain evidence="7 8">2631</strain>
    </source>
</reference>
<evidence type="ECO:0000256" key="1">
    <source>
        <dbReference type="ARBA" id="ARBA00004167"/>
    </source>
</evidence>
<keyword evidence="2 6" id="KW-0812">Transmembrane</keyword>
<evidence type="ECO:0000256" key="4">
    <source>
        <dbReference type="ARBA" id="ARBA00023136"/>
    </source>
</evidence>
<dbReference type="OrthoDB" id="3069887at2759"/>
<feature type="compositionally biased region" description="Low complexity" evidence="5">
    <location>
        <begin position="170"/>
        <end position="189"/>
    </location>
</feature>